<dbReference type="WBParaSite" id="Hba_06114">
    <property type="protein sequence ID" value="Hba_06114"/>
    <property type="gene ID" value="Hba_06114"/>
</dbReference>
<name>A0A1I7WLU0_HETBA</name>
<evidence type="ECO:0000313" key="4">
    <source>
        <dbReference type="WBParaSite" id="Hba_06114"/>
    </source>
</evidence>
<dbReference type="Proteomes" id="UP000095283">
    <property type="component" value="Unplaced"/>
</dbReference>
<protein>
    <submittedName>
        <fullName evidence="4">Transmembrane protein</fullName>
    </submittedName>
</protein>
<evidence type="ECO:0000313" key="3">
    <source>
        <dbReference type="Proteomes" id="UP000095283"/>
    </source>
</evidence>
<dbReference type="AlphaFoldDB" id="A0A1I7WLU0"/>
<proteinExistence type="predicted"/>
<feature type="transmembrane region" description="Helical" evidence="2">
    <location>
        <begin position="36"/>
        <end position="57"/>
    </location>
</feature>
<sequence>MQSNQRSESKWTSISDSSGNSSAVTYFPVSLQLRTILRANILLCIVLTNVISTSSAYKCRLHDNDISSHLVTTPTPFALSLFLITNLTTSFFCESHRLIRPIFTIP</sequence>
<organism evidence="3 4">
    <name type="scientific">Heterorhabditis bacteriophora</name>
    <name type="common">Entomopathogenic nematode worm</name>
    <dbReference type="NCBI Taxonomy" id="37862"/>
    <lineage>
        <taxon>Eukaryota</taxon>
        <taxon>Metazoa</taxon>
        <taxon>Ecdysozoa</taxon>
        <taxon>Nematoda</taxon>
        <taxon>Chromadorea</taxon>
        <taxon>Rhabditida</taxon>
        <taxon>Rhabditina</taxon>
        <taxon>Rhabditomorpha</taxon>
        <taxon>Strongyloidea</taxon>
        <taxon>Heterorhabditidae</taxon>
        <taxon>Heterorhabditis</taxon>
    </lineage>
</organism>
<keyword evidence="3" id="KW-1185">Reference proteome</keyword>
<evidence type="ECO:0000256" key="1">
    <source>
        <dbReference type="SAM" id="MobiDB-lite"/>
    </source>
</evidence>
<keyword evidence="2" id="KW-0472">Membrane</keyword>
<keyword evidence="2" id="KW-1133">Transmembrane helix</keyword>
<keyword evidence="2" id="KW-0812">Transmembrane</keyword>
<reference evidence="4" key="1">
    <citation type="submission" date="2016-11" db="UniProtKB">
        <authorList>
            <consortium name="WormBaseParasite"/>
        </authorList>
    </citation>
    <scope>IDENTIFICATION</scope>
</reference>
<feature type="region of interest" description="Disordered" evidence="1">
    <location>
        <begin position="1"/>
        <end position="22"/>
    </location>
</feature>
<evidence type="ECO:0000256" key="2">
    <source>
        <dbReference type="SAM" id="Phobius"/>
    </source>
</evidence>
<accession>A0A1I7WLU0</accession>
<feature type="transmembrane region" description="Helical" evidence="2">
    <location>
        <begin position="77"/>
        <end position="93"/>
    </location>
</feature>